<dbReference type="InterPro" id="IPR052698">
    <property type="entry name" value="MoCofactor_Util/Proc"/>
</dbReference>
<evidence type="ECO:0000259" key="2">
    <source>
        <dbReference type="Pfam" id="PF13478"/>
    </source>
</evidence>
<organism evidence="3 4">
    <name type="scientific">Methanospirillum lacunae</name>
    <dbReference type="NCBI Taxonomy" id="668570"/>
    <lineage>
        <taxon>Archaea</taxon>
        <taxon>Methanobacteriati</taxon>
        <taxon>Methanobacteriota</taxon>
        <taxon>Stenosarchaea group</taxon>
        <taxon>Methanomicrobia</taxon>
        <taxon>Methanomicrobiales</taxon>
        <taxon>Methanospirillaceae</taxon>
        <taxon>Methanospirillum</taxon>
    </lineage>
</organism>
<gene>
    <name evidence="3" type="ORF">DK846_10465</name>
</gene>
<accession>A0A2V2N7N0</accession>
<reference evidence="3 4" key="1">
    <citation type="submission" date="2018-05" db="EMBL/GenBank/DDBJ databases">
        <title>Draft genome of Methanospirillum lacunae Ki8-1.</title>
        <authorList>
            <person name="Dueholm M.S."/>
            <person name="Nielsen P.H."/>
            <person name="Bakmann L.F."/>
            <person name="Otzen D.E."/>
        </authorList>
    </citation>
    <scope>NUCLEOTIDE SEQUENCE [LARGE SCALE GENOMIC DNA]</scope>
    <source>
        <strain evidence="3 4">Ki8-1</strain>
    </source>
</reference>
<dbReference type="Gene3D" id="3.40.50.720">
    <property type="entry name" value="NAD(P)-binding Rossmann-like Domain"/>
    <property type="match status" value="1"/>
</dbReference>
<dbReference type="RefSeq" id="WP_109968901.1">
    <property type="nucleotide sequence ID" value="NZ_CP176093.1"/>
</dbReference>
<dbReference type="Pfam" id="PF13478">
    <property type="entry name" value="XdhC_C"/>
    <property type="match status" value="1"/>
</dbReference>
<dbReference type="GeneID" id="97547096"/>
<proteinExistence type="predicted"/>
<evidence type="ECO:0000259" key="1">
    <source>
        <dbReference type="Pfam" id="PF02625"/>
    </source>
</evidence>
<evidence type="ECO:0000313" key="3">
    <source>
        <dbReference type="EMBL" id="PWR71283.1"/>
    </source>
</evidence>
<dbReference type="Proteomes" id="UP000245657">
    <property type="component" value="Unassembled WGS sequence"/>
</dbReference>
<dbReference type="EMBL" id="QGMY01000008">
    <property type="protein sequence ID" value="PWR71283.1"/>
    <property type="molecule type" value="Genomic_DNA"/>
</dbReference>
<dbReference type="InterPro" id="IPR027051">
    <property type="entry name" value="XdhC_Rossmann_dom"/>
</dbReference>
<evidence type="ECO:0000313" key="4">
    <source>
        <dbReference type="Proteomes" id="UP000245657"/>
    </source>
</evidence>
<dbReference type="OrthoDB" id="33067at2157"/>
<feature type="domain" description="XdhC Rossmann" evidence="2">
    <location>
        <begin position="113"/>
        <end position="254"/>
    </location>
</feature>
<protein>
    <recommendedName>
        <fullName evidence="5">Xanthine dehydrogenase</fullName>
    </recommendedName>
</protein>
<feature type="domain" description="XdhC- CoxI" evidence="1">
    <location>
        <begin position="9"/>
        <end position="66"/>
    </location>
</feature>
<sequence length="271" mass="29602">MWLQKISEWHAAGVPCALVTIIESSGSTPRKIGSNMVVSNTGEIAGSVGGGGVEFSCIEIAKEAIKKEICISKRFVSKGDGDEWRADDADTALGVCGGSLTVFIEPIVTEPEIVVFGGGHIGQHIGKLCEVLSISYRVYDDRAEFADLKRFPGSKEVICAPFNEIEQNIHLYGRSYCVILTYGHEHDEEVLEQLLKNKDVPYIGMIGSIGKCTTLIQNLKSRGTRIDDRLYAPIGLKIGKNLPPEIALSIIAEIVMIMKGGKLEHARRNWS</sequence>
<dbReference type="PANTHER" id="PTHR30388">
    <property type="entry name" value="ALDEHYDE OXIDOREDUCTASE MOLYBDENUM COFACTOR ASSEMBLY PROTEIN"/>
    <property type="match status" value="1"/>
</dbReference>
<evidence type="ECO:0008006" key="5">
    <source>
        <dbReference type="Google" id="ProtNLM"/>
    </source>
</evidence>
<dbReference type="Pfam" id="PF02625">
    <property type="entry name" value="XdhC_CoxI"/>
    <property type="match status" value="1"/>
</dbReference>
<keyword evidence="4" id="KW-1185">Reference proteome</keyword>
<dbReference type="InterPro" id="IPR003777">
    <property type="entry name" value="XdhC_CoxI"/>
</dbReference>
<name>A0A2V2N7N0_9EURY</name>
<dbReference type="AlphaFoldDB" id="A0A2V2N7N0"/>
<comment type="caution">
    <text evidence="3">The sequence shown here is derived from an EMBL/GenBank/DDBJ whole genome shotgun (WGS) entry which is preliminary data.</text>
</comment>
<dbReference type="PANTHER" id="PTHR30388:SF6">
    <property type="entry name" value="XANTHINE DEHYDROGENASE SUBUNIT A-RELATED"/>
    <property type="match status" value="1"/>
</dbReference>